<dbReference type="Proteomes" id="UP000010816">
    <property type="component" value="Chromosome"/>
</dbReference>
<accession>L0GTB0</accession>
<evidence type="ECO:0000256" key="1">
    <source>
        <dbReference type="SAM" id="Phobius"/>
    </source>
</evidence>
<protein>
    <submittedName>
        <fullName evidence="2">Uncharacterized protein</fullName>
    </submittedName>
</protein>
<name>L0GTB0_9GAMM</name>
<keyword evidence="1" id="KW-0472">Membrane</keyword>
<proteinExistence type="predicted"/>
<organism evidence="2 3">
    <name type="scientific">Thioflavicoccus mobilis 8321</name>
    <dbReference type="NCBI Taxonomy" id="765912"/>
    <lineage>
        <taxon>Bacteria</taxon>
        <taxon>Pseudomonadati</taxon>
        <taxon>Pseudomonadota</taxon>
        <taxon>Gammaproteobacteria</taxon>
        <taxon>Chromatiales</taxon>
        <taxon>Chromatiaceae</taxon>
        <taxon>Thioflavicoccus</taxon>
    </lineage>
</organism>
<reference evidence="2 3" key="1">
    <citation type="submission" date="2011-09" db="EMBL/GenBank/DDBJ databases">
        <title>Complete sequence of chromosome of Thioflavicoccus mobilis 8321.</title>
        <authorList>
            <consortium name="US DOE Joint Genome Institute"/>
            <person name="Lucas S."/>
            <person name="Han J."/>
            <person name="Lapidus A."/>
            <person name="Cheng J.-F."/>
            <person name="Goodwin L."/>
            <person name="Pitluck S."/>
            <person name="Peters L."/>
            <person name="Ovchinnikova G."/>
            <person name="Lu M."/>
            <person name="Detter J.C."/>
            <person name="Han C."/>
            <person name="Tapia R."/>
            <person name="Land M."/>
            <person name="Hauser L."/>
            <person name="Kyrpides N."/>
            <person name="Ivanova N."/>
            <person name="Pagani I."/>
            <person name="Vogl K."/>
            <person name="Liu Z."/>
            <person name="Imhoff J."/>
            <person name="Thiel V."/>
            <person name="Frigaard N.-U."/>
            <person name="Bryant D."/>
            <person name="Woyke T."/>
        </authorList>
    </citation>
    <scope>NUCLEOTIDE SEQUENCE [LARGE SCALE GENOMIC DNA]</scope>
    <source>
        <strain evidence="2 3">8321</strain>
    </source>
</reference>
<dbReference type="AlphaFoldDB" id="L0GTB0"/>
<gene>
    <name evidence="2" type="ORF">Thimo_0172</name>
</gene>
<evidence type="ECO:0000313" key="2">
    <source>
        <dbReference type="EMBL" id="AGA89047.1"/>
    </source>
</evidence>
<evidence type="ECO:0000313" key="3">
    <source>
        <dbReference type="Proteomes" id="UP000010816"/>
    </source>
</evidence>
<keyword evidence="1" id="KW-0812">Transmembrane</keyword>
<dbReference type="KEGG" id="tmb:Thimo_0172"/>
<keyword evidence="3" id="KW-1185">Reference proteome</keyword>
<sequence>MLDLLQRIVPVRRNRWHQYVIVTLLMAPALLARLAIAPSTGGSST</sequence>
<feature type="transmembrane region" description="Helical" evidence="1">
    <location>
        <begin position="16"/>
        <end position="36"/>
    </location>
</feature>
<dbReference type="HOGENOM" id="CLU_3206409_0_0_6"/>
<dbReference type="EMBL" id="CP003051">
    <property type="protein sequence ID" value="AGA89047.1"/>
    <property type="molecule type" value="Genomic_DNA"/>
</dbReference>
<keyword evidence="1" id="KW-1133">Transmembrane helix</keyword>